<dbReference type="AlphaFoldDB" id="A0A4P8KZL4"/>
<organism evidence="1 2">
    <name type="scientific">Desulfoglaeba alkanexedens ALDC</name>
    <dbReference type="NCBI Taxonomy" id="980445"/>
    <lineage>
        <taxon>Bacteria</taxon>
        <taxon>Pseudomonadati</taxon>
        <taxon>Thermodesulfobacteriota</taxon>
        <taxon>Syntrophobacteria</taxon>
        <taxon>Syntrophobacterales</taxon>
        <taxon>Syntrophobacteraceae</taxon>
        <taxon>Desulfoglaeba</taxon>
    </lineage>
</organism>
<dbReference type="OrthoDB" id="5479105at2"/>
<evidence type="ECO:0000313" key="2">
    <source>
        <dbReference type="Proteomes" id="UP000298602"/>
    </source>
</evidence>
<dbReference type="InterPro" id="IPR045750">
    <property type="entry name" value="DUF6178"/>
</dbReference>
<dbReference type="Proteomes" id="UP000298602">
    <property type="component" value="Chromosome"/>
</dbReference>
<dbReference type="KEGG" id="dax:FDQ92_01540"/>
<gene>
    <name evidence="1" type="ORF">FDQ92_01540</name>
</gene>
<evidence type="ECO:0000313" key="1">
    <source>
        <dbReference type="EMBL" id="QCQ20996.1"/>
    </source>
</evidence>
<dbReference type="RefSeq" id="WP_137422966.1">
    <property type="nucleotide sequence ID" value="NZ_CP040098.1"/>
</dbReference>
<reference evidence="1 2" key="1">
    <citation type="submission" date="2019-05" db="EMBL/GenBank/DDBJ databases">
        <title>The Complete Genome Sequence of the n-alkane-degrading Desulfoglaeba alkanexedens ALDC reveals multiple alkylsuccinate synthase gene clusters.</title>
        <authorList>
            <person name="Callaghan A.V."/>
            <person name="Davidova I.A."/>
            <person name="Duncan K.E."/>
            <person name="Morris B."/>
            <person name="McInerney M.J."/>
        </authorList>
    </citation>
    <scope>NUCLEOTIDE SEQUENCE [LARGE SCALE GENOMIC DNA]</scope>
    <source>
        <strain evidence="1 2">ALDC</strain>
    </source>
</reference>
<keyword evidence="2" id="KW-1185">Reference proteome</keyword>
<dbReference type="EMBL" id="CP040098">
    <property type="protein sequence ID" value="QCQ20996.1"/>
    <property type="molecule type" value="Genomic_DNA"/>
</dbReference>
<reference evidence="1 2" key="2">
    <citation type="submission" date="2019-05" db="EMBL/GenBank/DDBJ databases">
        <authorList>
            <person name="Suflita J.M."/>
            <person name="Marks C.R."/>
        </authorList>
    </citation>
    <scope>NUCLEOTIDE SEQUENCE [LARGE SCALE GENOMIC DNA]</scope>
    <source>
        <strain evidence="1 2">ALDC</strain>
    </source>
</reference>
<proteinExistence type="predicted"/>
<accession>A0A4P8KZL4</accession>
<name>A0A4P8KZL4_9BACT</name>
<protein>
    <submittedName>
        <fullName evidence="1">Uncharacterized protein</fullName>
    </submittedName>
</protein>
<dbReference type="Pfam" id="PF19676">
    <property type="entry name" value="DUF6178"/>
    <property type="match status" value="1"/>
</dbReference>
<sequence length="562" mass="65244">MDQNIIDFGAKWLEKAEPREVSRHLMVLPARERMNLLLGRKDGEAVAAALPAQDFYLTVKEIGPDDALPLLAMARVEQLDHIFDLEWWRKDRIQPTRAIEWMDRLFRASGRKVLAWLYHADFELLVTLFKKWIRVVLKPEDLDPVEARDLLPPLTLDDQFFWEVRYPQYEDLIRNVLSFLFEAHYGFYKELMHHVISQLEAEVEEEAYRFHRGRLEDRAIPDFYDALEIYRPIRPDEISGDKVMALDRLQDAPPPSFALMQVPAGTLLNRAIRNLSDAREIDSLQLELASLANKVVVADELAPDEPEHLLAATGKVAATVNLALDLLTGGDETAAQLYLRNAFLEELFRYGQYRLRRLQRKIRQVVEGGWIRRWPAGIDCLDADWLKAVEIVLERTPRLLRPSSDPRRPPQEDFFRDRADLKRGKQLLHTLMALGPLFDALRLSPQDLEKRLWPEGQVRQLRDVTLGTLLFTASLRFLREGGWRVEPIPVGDWPDVFRSAAPENIRSAIRSLEESILSETRWRRAADRYLDALYDAYESEISPFNPENPPDPRLVSWFLFEG</sequence>